<dbReference type="Proteomes" id="UP000240621">
    <property type="component" value="Unassembled WGS sequence"/>
</dbReference>
<evidence type="ECO:0000256" key="5">
    <source>
        <dbReference type="SAM" id="Phobius"/>
    </source>
</evidence>
<feature type="transmembrane region" description="Helical" evidence="5">
    <location>
        <begin position="339"/>
        <end position="357"/>
    </location>
</feature>
<comment type="caution">
    <text evidence="7">The sequence shown here is derived from an EMBL/GenBank/DDBJ whole genome shotgun (WGS) entry which is preliminary data.</text>
</comment>
<feature type="transmembrane region" description="Helical" evidence="5">
    <location>
        <begin position="93"/>
        <end position="116"/>
    </location>
</feature>
<dbReference type="AlphaFoldDB" id="A0A2P8CAT8"/>
<keyword evidence="2 5" id="KW-0812">Transmembrane</keyword>
<dbReference type="GO" id="GO:0015179">
    <property type="term" value="F:L-amino acid transmembrane transporter activity"/>
    <property type="evidence" value="ECO:0007669"/>
    <property type="project" value="TreeGrafter"/>
</dbReference>
<evidence type="ECO:0000256" key="4">
    <source>
        <dbReference type="ARBA" id="ARBA00023136"/>
    </source>
</evidence>
<feature type="transmembrane region" description="Helical" evidence="5">
    <location>
        <begin position="424"/>
        <end position="441"/>
    </location>
</feature>
<feature type="transmembrane region" description="Helical" evidence="5">
    <location>
        <begin position="167"/>
        <end position="186"/>
    </location>
</feature>
<dbReference type="PIRSF" id="PIRSF006060">
    <property type="entry name" value="AA_transporter"/>
    <property type="match status" value="1"/>
</dbReference>
<evidence type="ECO:0000313" key="8">
    <source>
        <dbReference type="Proteomes" id="UP000240621"/>
    </source>
</evidence>
<keyword evidence="4 5" id="KW-0472">Membrane</keyword>
<feature type="transmembrane region" description="Helical" evidence="5">
    <location>
        <begin position="292"/>
        <end position="318"/>
    </location>
</feature>
<dbReference type="EMBL" id="PYGC01000007">
    <property type="protein sequence ID" value="PSK82042.1"/>
    <property type="molecule type" value="Genomic_DNA"/>
</dbReference>
<feature type="transmembrane region" description="Helical" evidence="5">
    <location>
        <begin position="244"/>
        <end position="266"/>
    </location>
</feature>
<comment type="subcellular location">
    <subcellularLocation>
        <location evidence="1">Membrane</location>
        <topology evidence="1">Multi-pass membrane protein</topology>
    </subcellularLocation>
</comment>
<dbReference type="RefSeq" id="WP_106542841.1">
    <property type="nucleotide sequence ID" value="NZ_BLAU01000001.1"/>
</dbReference>
<feature type="transmembrane region" description="Helical" evidence="5">
    <location>
        <begin position="12"/>
        <end position="40"/>
    </location>
</feature>
<dbReference type="Proteomes" id="UP000396862">
    <property type="component" value="Unassembled WGS sequence"/>
</dbReference>
<dbReference type="InterPro" id="IPR002293">
    <property type="entry name" value="AA/rel_permease1"/>
</dbReference>
<evidence type="ECO:0000256" key="3">
    <source>
        <dbReference type="ARBA" id="ARBA00022989"/>
    </source>
</evidence>
<dbReference type="Pfam" id="PF13520">
    <property type="entry name" value="AA_permease_2"/>
    <property type="match status" value="1"/>
</dbReference>
<dbReference type="Gene3D" id="1.20.1740.10">
    <property type="entry name" value="Amino acid/polyamine transporter I"/>
    <property type="match status" value="1"/>
</dbReference>
<feature type="transmembrane region" description="Helical" evidence="5">
    <location>
        <begin position="136"/>
        <end position="155"/>
    </location>
</feature>
<dbReference type="PANTHER" id="PTHR11785:SF512">
    <property type="entry name" value="SOBREMESA, ISOFORM B"/>
    <property type="match status" value="1"/>
</dbReference>
<protein>
    <submittedName>
        <fullName evidence="7">APA family basic amino acid/polyamine antiporter</fullName>
    </submittedName>
    <submittedName>
        <fullName evidence="6">Amino acid permease</fullName>
    </submittedName>
</protein>
<name>A0A2P8CAT8_9BACT</name>
<sequence>MLSQENHLLRRKLGLLALLSMVVANMIGAGIFTSSGLIMAQLRNPYLLIILWIFGGFIALCGALVYSELGAAMPEAGGEYVFLSRLYHPLPGFLSGWISFVVGFSAPIAASAIGFSEYLVQGIPSEWPVSQVLSQPFFLKAIAVAVILLFTLVHIRGIESSARWQNFLTILKVILIAGLILGGFIWGKGSWEHFSMELSTEVGPGWRSIGLSLVWIMFAYSGWNAATYLGSEAFRPQKNIPRSLIFGTLIVVLLYLSLNTLFIYAIPPDNFQGEVTVGATAVIHLFGSSAKYILSILIAFALFSSISAFIVLGPRVYYAMAKEGYFFRFAARVSPKYHVPVRSVILQSSVSVVMVLTGTFDQILTFMGFALGIFPMIAVLGVFRLRRLKQSDYRHPGYPFVPVFYTLAALCILVLTAIERPFESFVAITVILIGIPAFFLFRRKRI</sequence>
<evidence type="ECO:0000313" key="7">
    <source>
        <dbReference type="EMBL" id="PSK82042.1"/>
    </source>
</evidence>
<gene>
    <name evidence="7" type="ORF">CLV93_107156</name>
    <name evidence="6" type="ORF">JCM18694_28810</name>
</gene>
<dbReference type="PANTHER" id="PTHR11785">
    <property type="entry name" value="AMINO ACID TRANSPORTER"/>
    <property type="match status" value="1"/>
</dbReference>
<organism evidence="7 8">
    <name type="scientific">Prolixibacter denitrificans</name>
    <dbReference type="NCBI Taxonomy" id="1541063"/>
    <lineage>
        <taxon>Bacteria</taxon>
        <taxon>Pseudomonadati</taxon>
        <taxon>Bacteroidota</taxon>
        <taxon>Bacteroidia</taxon>
        <taxon>Marinilabiliales</taxon>
        <taxon>Prolixibacteraceae</taxon>
        <taxon>Prolixibacter</taxon>
    </lineage>
</organism>
<feature type="transmembrane region" description="Helical" evidence="5">
    <location>
        <begin position="363"/>
        <end position="385"/>
    </location>
</feature>
<keyword evidence="3 5" id="KW-1133">Transmembrane helix</keyword>
<evidence type="ECO:0000313" key="6">
    <source>
        <dbReference type="EMBL" id="GET22635.1"/>
    </source>
</evidence>
<evidence type="ECO:0000313" key="9">
    <source>
        <dbReference type="Proteomes" id="UP000396862"/>
    </source>
</evidence>
<evidence type="ECO:0000256" key="2">
    <source>
        <dbReference type="ARBA" id="ARBA00022692"/>
    </source>
</evidence>
<reference evidence="6 9" key="2">
    <citation type="submission" date="2019-10" db="EMBL/GenBank/DDBJ databases">
        <title>Prolixibacter strains distinguished by the presence of nitrate reductase genes were adept at nitrate-dependent anaerobic corrosion of metallic iron and carbon steel.</title>
        <authorList>
            <person name="Iino T."/>
            <person name="Shono N."/>
            <person name="Ito K."/>
            <person name="Nakamura R."/>
            <person name="Sueoka K."/>
            <person name="Harayama S."/>
            <person name="Ohkuma M."/>
        </authorList>
    </citation>
    <scope>NUCLEOTIDE SEQUENCE [LARGE SCALE GENOMIC DNA]</scope>
    <source>
        <strain evidence="6 9">MIC1-1</strain>
    </source>
</reference>
<dbReference type="InterPro" id="IPR050598">
    <property type="entry name" value="AminoAcid_Transporter"/>
</dbReference>
<dbReference type="GO" id="GO:0016020">
    <property type="term" value="C:membrane"/>
    <property type="evidence" value="ECO:0007669"/>
    <property type="project" value="UniProtKB-SubCell"/>
</dbReference>
<proteinExistence type="predicted"/>
<accession>A0A2P8CAT8</accession>
<feature type="transmembrane region" description="Helical" evidence="5">
    <location>
        <begin position="397"/>
        <end position="418"/>
    </location>
</feature>
<dbReference type="EMBL" id="BLAU01000001">
    <property type="protein sequence ID" value="GET22635.1"/>
    <property type="molecule type" value="Genomic_DNA"/>
</dbReference>
<dbReference type="OrthoDB" id="9806937at2"/>
<keyword evidence="9" id="KW-1185">Reference proteome</keyword>
<feature type="transmembrane region" description="Helical" evidence="5">
    <location>
        <begin position="206"/>
        <end position="223"/>
    </location>
</feature>
<evidence type="ECO:0000256" key="1">
    <source>
        <dbReference type="ARBA" id="ARBA00004141"/>
    </source>
</evidence>
<reference evidence="7 8" key="1">
    <citation type="submission" date="2018-03" db="EMBL/GenBank/DDBJ databases">
        <title>Genomic Encyclopedia of Archaeal and Bacterial Type Strains, Phase II (KMG-II): from individual species to whole genera.</title>
        <authorList>
            <person name="Goeker M."/>
        </authorList>
    </citation>
    <scope>NUCLEOTIDE SEQUENCE [LARGE SCALE GENOMIC DNA]</scope>
    <source>
        <strain evidence="7 8">DSM 27267</strain>
    </source>
</reference>
<feature type="transmembrane region" description="Helical" evidence="5">
    <location>
        <begin position="46"/>
        <end position="66"/>
    </location>
</feature>